<keyword evidence="8" id="KW-1185">Reference proteome</keyword>
<evidence type="ECO:0000313" key="8">
    <source>
        <dbReference type="Proteomes" id="UP000254720"/>
    </source>
</evidence>
<evidence type="ECO:0000256" key="5">
    <source>
        <dbReference type="SAM" id="MobiDB-lite"/>
    </source>
</evidence>
<dbReference type="PROSITE" id="PS52015">
    <property type="entry name" value="TONB_CTD"/>
    <property type="match status" value="1"/>
</dbReference>
<evidence type="ECO:0000256" key="2">
    <source>
        <dbReference type="ARBA" id="ARBA00022692"/>
    </source>
</evidence>
<gene>
    <name evidence="7" type="ORF">C8D86_1054</name>
</gene>
<dbReference type="Proteomes" id="UP000254720">
    <property type="component" value="Unassembled WGS sequence"/>
</dbReference>
<dbReference type="GO" id="GO:0016020">
    <property type="term" value="C:membrane"/>
    <property type="evidence" value="ECO:0007669"/>
    <property type="project" value="UniProtKB-SubCell"/>
</dbReference>
<dbReference type="OrthoDB" id="6077935at2"/>
<dbReference type="InterPro" id="IPR037682">
    <property type="entry name" value="TonB_C"/>
</dbReference>
<dbReference type="EMBL" id="QQAX01000005">
    <property type="protein sequence ID" value="RDI46480.1"/>
    <property type="molecule type" value="Genomic_DNA"/>
</dbReference>
<proteinExistence type="predicted"/>
<keyword evidence="4" id="KW-0472">Membrane</keyword>
<organism evidence="7 8">
    <name type="scientific">Aquicella lusitana</name>
    <dbReference type="NCBI Taxonomy" id="254246"/>
    <lineage>
        <taxon>Bacteria</taxon>
        <taxon>Pseudomonadati</taxon>
        <taxon>Pseudomonadota</taxon>
        <taxon>Gammaproteobacteria</taxon>
        <taxon>Legionellales</taxon>
        <taxon>Coxiellaceae</taxon>
        <taxon>Aquicella</taxon>
    </lineage>
</organism>
<evidence type="ECO:0000256" key="4">
    <source>
        <dbReference type="ARBA" id="ARBA00023136"/>
    </source>
</evidence>
<dbReference type="GO" id="GO:0055085">
    <property type="term" value="P:transmembrane transport"/>
    <property type="evidence" value="ECO:0007669"/>
    <property type="project" value="InterPro"/>
</dbReference>
<keyword evidence="3" id="KW-1133">Transmembrane helix</keyword>
<evidence type="ECO:0000256" key="3">
    <source>
        <dbReference type="ARBA" id="ARBA00022989"/>
    </source>
</evidence>
<dbReference type="Gene3D" id="3.30.1150.10">
    <property type="match status" value="1"/>
</dbReference>
<feature type="region of interest" description="Disordered" evidence="5">
    <location>
        <begin position="82"/>
        <end position="104"/>
    </location>
</feature>
<evidence type="ECO:0000256" key="1">
    <source>
        <dbReference type="ARBA" id="ARBA00004167"/>
    </source>
</evidence>
<dbReference type="NCBIfam" id="TIGR01352">
    <property type="entry name" value="tonB_Cterm"/>
    <property type="match status" value="1"/>
</dbReference>
<dbReference type="AlphaFoldDB" id="A0A370GT26"/>
<reference evidence="7 8" key="1">
    <citation type="submission" date="2018-07" db="EMBL/GenBank/DDBJ databases">
        <title>Genomic Encyclopedia of Type Strains, Phase IV (KMG-IV): sequencing the most valuable type-strain genomes for metagenomic binning, comparative biology and taxonomic classification.</title>
        <authorList>
            <person name="Goeker M."/>
        </authorList>
    </citation>
    <scope>NUCLEOTIDE SEQUENCE [LARGE SCALE GENOMIC DNA]</scope>
    <source>
        <strain evidence="7 8">DSM 16500</strain>
    </source>
</reference>
<comment type="subcellular location">
    <subcellularLocation>
        <location evidence="1">Membrane</location>
        <topology evidence="1">Single-pass membrane protein</topology>
    </subcellularLocation>
</comment>
<sequence>MVTNYKYYLLFSTLGHLILVLLLALNLVNSSNLKKSGGNPLPAYAASFPPRFARQQENKKTDILSVKKSAVIKPAHTKKLLSEKNNLRHQTSSQAANNSDSHKANKDEQKILTLLHQAIAARQSYPDDALALQQTGKVTIRFLLYPNGHLENVAIIKSSGITSIDHAALIAINAISPIREVSAYLAKAAFFSVDIVFQ</sequence>
<comment type="caution">
    <text evidence="7">The sequence shown here is derived from an EMBL/GenBank/DDBJ whole genome shotgun (WGS) entry which is preliminary data.</text>
</comment>
<accession>A0A370GT26</accession>
<dbReference type="RefSeq" id="WP_114833779.1">
    <property type="nucleotide sequence ID" value="NZ_LR699114.1"/>
</dbReference>
<feature type="compositionally biased region" description="Polar residues" evidence="5">
    <location>
        <begin position="88"/>
        <end position="99"/>
    </location>
</feature>
<name>A0A370GT26_9COXI</name>
<protein>
    <submittedName>
        <fullName evidence="7">TonB family protein</fullName>
    </submittedName>
</protein>
<dbReference type="InterPro" id="IPR006260">
    <property type="entry name" value="TonB/TolA_C"/>
</dbReference>
<evidence type="ECO:0000313" key="7">
    <source>
        <dbReference type="EMBL" id="RDI46480.1"/>
    </source>
</evidence>
<evidence type="ECO:0000259" key="6">
    <source>
        <dbReference type="PROSITE" id="PS52015"/>
    </source>
</evidence>
<dbReference type="SUPFAM" id="SSF74653">
    <property type="entry name" value="TolA/TonB C-terminal domain"/>
    <property type="match status" value="1"/>
</dbReference>
<feature type="domain" description="TonB C-terminal" evidence="6">
    <location>
        <begin position="110"/>
        <end position="198"/>
    </location>
</feature>
<dbReference type="Pfam" id="PF03544">
    <property type="entry name" value="TonB_C"/>
    <property type="match status" value="1"/>
</dbReference>
<keyword evidence="2" id="KW-0812">Transmembrane</keyword>